<dbReference type="PANTHER" id="PTHR30543:SF21">
    <property type="entry name" value="NAD(P)H-DEPENDENT FMN REDUCTASE LOT6"/>
    <property type="match status" value="1"/>
</dbReference>
<feature type="domain" description="NADPH-dependent FMN reductase-like" evidence="1">
    <location>
        <begin position="3"/>
        <end position="147"/>
    </location>
</feature>
<dbReference type="SUPFAM" id="SSF52218">
    <property type="entry name" value="Flavoproteins"/>
    <property type="match status" value="1"/>
</dbReference>
<name>A0A7Y0L4Y2_9FIRM</name>
<dbReference type="InterPro" id="IPR029039">
    <property type="entry name" value="Flavoprotein-like_sf"/>
</dbReference>
<dbReference type="Gene3D" id="3.40.50.360">
    <property type="match status" value="1"/>
</dbReference>
<dbReference type="GO" id="GO:0010181">
    <property type="term" value="F:FMN binding"/>
    <property type="evidence" value="ECO:0007669"/>
    <property type="project" value="TreeGrafter"/>
</dbReference>
<dbReference type="GO" id="GO:0005829">
    <property type="term" value="C:cytosol"/>
    <property type="evidence" value="ECO:0007669"/>
    <property type="project" value="TreeGrafter"/>
</dbReference>
<dbReference type="InterPro" id="IPR005025">
    <property type="entry name" value="FMN_Rdtase-like_dom"/>
</dbReference>
<dbReference type="EMBL" id="JABBVZ010000049">
    <property type="protein sequence ID" value="NMP23361.1"/>
    <property type="molecule type" value="Genomic_DNA"/>
</dbReference>
<reference evidence="2 3" key="1">
    <citation type="submission" date="2020-04" db="EMBL/GenBank/DDBJ databases">
        <authorList>
            <person name="Zhang R."/>
            <person name="Schippers A."/>
        </authorList>
    </citation>
    <scope>NUCLEOTIDE SEQUENCE [LARGE SCALE GENOMIC DNA]</scope>
    <source>
        <strain evidence="2 3">DSM 109850</strain>
    </source>
</reference>
<evidence type="ECO:0000313" key="2">
    <source>
        <dbReference type="EMBL" id="NMP23361.1"/>
    </source>
</evidence>
<protein>
    <submittedName>
        <fullName evidence="2">NAD(P)H-dependent oxidoreductase</fullName>
    </submittedName>
</protein>
<dbReference type="Pfam" id="PF03358">
    <property type="entry name" value="FMN_red"/>
    <property type="match status" value="1"/>
</dbReference>
<dbReference type="Proteomes" id="UP000533476">
    <property type="component" value="Unassembled WGS sequence"/>
</dbReference>
<evidence type="ECO:0000259" key="1">
    <source>
        <dbReference type="Pfam" id="PF03358"/>
    </source>
</evidence>
<sequence length="191" mass="21477">MPTLLVIIASTRPGRVGLPVGRWFQQFARQHGAFDVRVADLLELNLPMMDEPKHPRFGDYQNPHTKQWSQIVDAADAVVLVMPEYNYAMTAPLKNALDYLSREWQYKPVGLVSYGGASGGLRAQQMVKLVVTTLKMMPVPESVSIPFVANYIKEGALEPTDFMIQSAQAMLDEMARWEEALRSLRASTRHS</sequence>
<dbReference type="PANTHER" id="PTHR30543">
    <property type="entry name" value="CHROMATE REDUCTASE"/>
    <property type="match status" value="1"/>
</dbReference>
<keyword evidence="3" id="KW-1185">Reference proteome</keyword>
<gene>
    <name evidence="2" type="ORF">HIJ39_13530</name>
</gene>
<proteinExistence type="predicted"/>
<accession>A0A7Y0L4Y2</accession>
<dbReference type="GO" id="GO:0016491">
    <property type="term" value="F:oxidoreductase activity"/>
    <property type="evidence" value="ECO:0007669"/>
    <property type="project" value="InterPro"/>
</dbReference>
<organism evidence="2 3">
    <name type="scientific">Sulfobacillus harzensis</name>
    <dbReference type="NCBI Taxonomy" id="2729629"/>
    <lineage>
        <taxon>Bacteria</taxon>
        <taxon>Bacillati</taxon>
        <taxon>Bacillota</taxon>
        <taxon>Clostridia</taxon>
        <taxon>Eubacteriales</taxon>
        <taxon>Clostridiales Family XVII. Incertae Sedis</taxon>
        <taxon>Sulfobacillus</taxon>
    </lineage>
</organism>
<evidence type="ECO:0000313" key="3">
    <source>
        <dbReference type="Proteomes" id="UP000533476"/>
    </source>
</evidence>
<dbReference type="InterPro" id="IPR050712">
    <property type="entry name" value="NAD(P)H-dep_reductase"/>
</dbReference>
<comment type="caution">
    <text evidence="2">The sequence shown here is derived from an EMBL/GenBank/DDBJ whole genome shotgun (WGS) entry which is preliminary data.</text>
</comment>
<dbReference type="AlphaFoldDB" id="A0A7Y0L4Y2"/>
<dbReference type="RefSeq" id="WP_169100570.1">
    <property type="nucleotide sequence ID" value="NZ_JABBVZ010000049.1"/>
</dbReference>